<dbReference type="InterPro" id="IPR022739">
    <property type="entry name" value="Polyphenol_oxidase_cen"/>
</dbReference>
<keyword evidence="7" id="KW-1015">Disulfide bond</keyword>
<dbReference type="InterPro" id="IPR002227">
    <property type="entry name" value="Tyrosinase_Cu-bd"/>
</dbReference>
<protein>
    <submittedName>
        <fullName evidence="10">Catechol oxidase</fullName>
    </submittedName>
</protein>
<evidence type="ECO:0000256" key="4">
    <source>
        <dbReference type="ARBA" id="ARBA00022784"/>
    </source>
</evidence>
<keyword evidence="4" id="KW-0883">Thioether bond</keyword>
<evidence type="ECO:0000256" key="2">
    <source>
        <dbReference type="ARBA" id="ARBA00009928"/>
    </source>
</evidence>
<dbReference type="Pfam" id="PF12142">
    <property type="entry name" value="PPO1_DWL"/>
    <property type="match status" value="1"/>
</dbReference>
<dbReference type="InterPro" id="IPR050316">
    <property type="entry name" value="Tyrosinase/Hemocyanin"/>
</dbReference>
<comment type="caution">
    <text evidence="10">The sequence shown here is derived from an EMBL/GenBank/DDBJ whole genome shotgun (WGS) entry which is preliminary data.</text>
</comment>
<dbReference type="AlphaFoldDB" id="A0A0K9NMQ6"/>
<keyword evidence="11" id="KW-1185">Reference proteome</keyword>
<dbReference type="Proteomes" id="UP000036987">
    <property type="component" value="Unassembled WGS sequence"/>
</dbReference>
<comment type="similarity">
    <text evidence="2">Belongs to the tyrosinase family.</text>
</comment>
<evidence type="ECO:0000313" key="10">
    <source>
        <dbReference type="EMBL" id="KMZ58036.1"/>
    </source>
</evidence>
<feature type="domain" description="Tyrosinase copper-binding" evidence="8">
    <location>
        <begin position="185"/>
        <end position="202"/>
    </location>
</feature>
<evidence type="ECO:0000256" key="1">
    <source>
        <dbReference type="ARBA" id="ARBA00001973"/>
    </source>
</evidence>
<dbReference type="InterPro" id="IPR022740">
    <property type="entry name" value="Polyphenol_oxidase_C"/>
</dbReference>
<evidence type="ECO:0000256" key="6">
    <source>
        <dbReference type="ARBA" id="ARBA00023008"/>
    </source>
</evidence>
<comment type="cofactor">
    <cofactor evidence="1">
        <name>Cu(2+)</name>
        <dbReference type="ChEBI" id="CHEBI:29036"/>
    </cofactor>
</comment>
<dbReference type="InterPro" id="IPR008922">
    <property type="entry name" value="Di-copper_centre_dom_sf"/>
</dbReference>
<evidence type="ECO:0000256" key="3">
    <source>
        <dbReference type="ARBA" id="ARBA00022723"/>
    </source>
</evidence>
<dbReference type="OMA" id="YEMLNRS"/>
<dbReference type="Gene3D" id="1.10.1280.10">
    <property type="entry name" value="Di-copper center containing domain from catechol oxidase"/>
    <property type="match status" value="1"/>
</dbReference>
<evidence type="ECO:0000256" key="5">
    <source>
        <dbReference type="ARBA" id="ARBA00023002"/>
    </source>
</evidence>
<dbReference type="PROSITE" id="PS00498">
    <property type="entry name" value="TYROSINASE_2"/>
    <property type="match status" value="1"/>
</dbReference>
<evidence type="ECO:0000259" key="8">
    <source>
        <dbReference type="PROSITE" id="PS00497"/>
    </source>
</evidence>
<gene>
    <name evidence="10" type="ORF">ZOSMA_7G00650</name>
</gene>
<dbReference type="Pfam" id="PF00264">
    <property type="entry name" value="Tyrosinase"/>
    <property type="match status" value="1"/>
</dbReference>
<proteinExistence type="inferred from homology"/>
<name>A0A0K9NMQ6_ZOSMR</name>
<evidence type="ECO:0000256" key="7">
    <source>
        <dbReference type="ARBA" id="ARBA00023157"/>
    </source>
</evidence>
<dbReference type="GO" id="GO:0046872">
    <property type="term" value="F:metal ion binding"/>
    <property type="evidence" value="ECO:0007669"/>
    <property type="project" value="UniProtKB-KW"/>
</dbReference>
<dbReference type="Pfam" id="PF12143">
    <property type="entry name" value="PPO1_KFDV"/>
    <property type="match status" value="1"/>
</dbReference>
<organism evidence="10 11">
    <name type="scientific">Zostera marina</name>
    <name type="common">Eelgrass</name>
    <dbReference type="NCBI Taxonomy" id="29655"/>
    <lineage>
        <taxon>Eukaryota</taxon>
        <taxon>Viridiplantae</taxon>
        <taxon>Streptophyta</taxon>
        <taxon>Embryophyta</taxon>
        <taxon>Tracheophyta</taxon>
        <taxon>Spermatophyta</taxon>
        <taxon>Magnoliopsida</taxon>
        <taxon>Liliopsida</taxon>
        <taxon>Zosteraceae</taxon>
        <taxon>Zostera</taxon>
    </lineage>
</organism>
<evidence type="ECO:0000313" key="11">
    <source>
        <dbReference type="Proteomes" id="UP000036987"/>
    </source>
</evidence>
<dbReference type="PANTHER" id="PTHR11474">
    <property type="entry name" value="TYROSINASE FAMILY MEMBER"/>
    <property type="match status" value="1"/>
</dbReference>
<dbReference type="PANTHER" id="PTHR11474:SF128">
    <property type="entry name" value="AUREUSIDIN SYNTHASE-LIKE"/>
    <property type="match status" value="1"/>
</dbReference>
<dbReference type="GO" id="GO:0004097">
    <property type="term" value="F:catechol oxidase activity"/>
    <property type="evidence" value="ECO:0007669"/>
    <property type="project" value="InterPro"/>
</dbReference>
<sequence>MEKWWVLAVAVVSVILLLFVTTNFDNRSSRSISSLPDFLDKQAQYVLDFVFPLPPTSSTPQVQVDPPHPIFIGPNVTQCFASFSDDYQPVNCCSGIPSYTEEELLATAKDFEFPVFNESQIRVRRPVHKITDTVFMEKYRKATEIMKNLPITNPHCFARQANIHCSYCTGAFKEENYDDMLLRIHRSRLFFPFHRAYLYFYERIVGKIMGDDSFAIPYWNWDVPEGMYMPDMFMNGSLFHHKRETTHFPPRVTQNDFYKSDEFLGPEKQVEANLALMYVQMVSGAKTPELFMGCPLKAGHDGWCMGLGTIEMSPHNSLHSWTGITSLPELEDMGAFYSAARDPLFYAHHSNIDRLWHVWRELNDVKEEWSDPEWFNSFFYFYDENQQLIRVRVSDMLDETKLGYRYVPSETPWLDYKPTPLVEPNLAKKELSKLNNGLNTPLFGSNIRRLDTTFTVKVPRSIKPVAEDEIKDGKKIHTEEILVVDGILAEENVAVKFDVFINMVNESMAIKSDVRVREYAGAFQTMGGGKKINAKKVAKIDEKMKTTYKIGISDLLQDLDAVNDDSIWVTVVPRGQFDVTIDGMRIEYQRW</sequence>
<dbReference type="PRINTS" id="PR00092">
    <property type="entry name" value="TYROSINASE"/>
</dbReference>
<keyword evidence="3" id="KW-0479">Metal-binding</keyword>
<dbReference type="STRING" id="29655.A0A0K9NMQ6"/>
<keyword evidence="6" id="KW-0186">Copper</keyword>
<dbReference type="OrthoDB" id="6132182at2759"/>
<accession>A0A0K9NMQ6</accession>
<keyword evidence="5" id="KW-0560">Oxidoreductase</keyword>
<evidence type="ECO:0000259" key="9">
    <source>
        <dbReference type="PROSITE" id="PS00498"/>
    </source>
</evidence>
<dbReference type="PROSITE" id="PS00497">
    <property type="entry name" value="TYROSINASE_1"/>
    <property type="match status" value="1"/>
</dbReference>
<dbReference type="EMBL" id="LFYR01001978">
    <property type="protein sequence ID" value="KMZ58036.1"/>
    <property type="molecule type" value="Genomic_DNA"/>
</dbReference>
<dbReference type="SUPFAM" id="SSF48056">
    <property type="entry name" value="Di-copper centre-containing domain"/>
    <property type="match status" value="1"/>
</dbReference>
<feature type="domain" description="Tyrosinase copper-binding" evidence="9">
    <location>
        <begin position="342"/>
        <end position="353"/>
    </location>
</feature>
<reference evidence="11" key="1">
    <citation type="journal article" date="2016" name="Nature">
        <title>The genome of the seagrass Zostera marina reveals angiosperm adaptation to the sea.</title>
        <authorList>
            <person name="Olsen J.L."/>
            <person name="Rouze P."/>
            <person name="Verhelst B."/>
            <person name="Lin Y.-C."/>
            <person name="Bayer T."/>
            <person name="Collen J."/>
            <person name="Dattolo E."/>
            <person name="De Paoli E."/>
            <person name="Dittami S."/>
            <person name="Maumus F."/>
            <person name="Michel G."/>
            <person name="Kersting A."/>
            <person name="Lauritano C."/>
            <person name="Lohaus R."/>
            <person name="Toepel M."/>
            <person name="Tonon T."/>
            <person name="Vanneste K."/>
            <person name="Amirebrahimi M."/>
            <person name="Brakel J."/>
            <person name="Bostroem C."/>
            <person name="Chovatia M."/>
            <person name="Grimwood J."/>
            <person name="Jenkins J.W."/>
            <person name="Jueterbock A."/>
            <person name="Mraz A."/>
            <person name="Stam W.T."/>
            <person name="Tice H."/>
            <person name="Bornberg-Bauer E."/>
            <person name="Green P.J."/>
            <person name="Pearson G.A."/>
            <person name="Procaccini G."/>
            <person name="Duarte C.M."/>
            <person name="Schmutz J."/>
            <person name="Reusch T.B.H."/>
            <person name="Van de Peer Y."/>
        </authorList>
    </citation>
    <scope>NUCLEOTIDE SEQUENCE [LARGE SCALE GENOMIC DNA]</scope>
    <source>
        <strain evidence="11">cv. Finnish</strain>
    </source>
</reference>